<evidence type="ECO:0000259" key="1">
    <source>
        <dbReference type="SMART" id="SM00458"/>
    </source>
</evidence>
<dbReference type="SUPFAM" id="SSF50370">
    <property type="entry name" value="Ricin B-like lectins"/>
    <property type="match status" value="1"/>
</dbReference>
<dbReference type="OrthoDB" id="2160638at2759"/>
<dbReference type="EMBL" id="VJMH01005002">
    <property type="protein sequence ID" value="KAF0701636.1"/>
    <property type="molecule type" value="Genomic_DNA"/>
</dbReference>
<gene>
    <name evidence="2" type="ORF">As57867_007908</name>
</gene>
<dbReference type="AlphaFoldDB" id="A0A6A4YYW5"/>
<feature type="non-terminal residue" evidence="2">
    <location>
        <position position="1"/>
    </location>
</feature>
<dbReference type="SMART" id="SM00458">
    <property type="entry name" value="RICIN"/>
    <property type="match status" value="1"/>
</dbReference>
<accession>A0A6A4YYW5</accession>
<protein>
    <recommendedName>
        <fullName evidence="1">Ricin B lectin domain-containing protein</fullName>
    </recommendedName>
</protein>
<organism evidence="2">
    <name type="scientific">Aphanomyces stellatus</name>
    <dbReference type="NCBI Taxonomy" id="120398"/>
    <lineage>
        <taxon>Eukaryota</taxon>
        <taxon>Sar</taxon>
        <taxon>Stramenopiles</taxon>
        <taxon>Oomycota</taxon>
        <taxon>Saprolegniomycetes</taxon>
        <taxon>Saprolegniales</taxon>
        <taxon>Verrucalvaceae</taxon>
        <taxon>Aphanomyces</taxon>
    </lineage>
</organism>
<proteinExistence type="predicted"/>
<reference evidence="2" key="1">
    <citation type="submission" date="2019-06" db="EMBL/GenBank/DDBJ databases">
        <title>Genomics analysis of Aphanomyces spp. identifies a new class of oomycete effector associated with host adaptation.</title>
        <authorList>
            <person name="Gaulin E."/>
        </authorList>
    </citation>
    <scope>NUCLEOTIDE SEQUENCE</scope>
    <source>
        <strain evidence="2">CBS 578.67</strain>
    </source>
</reference>
<comment type="caution">
    <text evidence="2">The sequence shown here is derived from an EMBL/GenBank/DDBJ whole genome shotgun (WGS) entry which is preliminary data.</text>
</comment>
<dbReference type="PROSITE" id="PS50231">
    <property type="entry name" value="RICIN_B_LECTIN"/>
    <property type="match status" value="1"/>
</dbReference>
<dbReference type="InterPro" id="IPR035992">
    <property type="entry name" value="Ricin_B-like_lectins"/>
</dbReference>
<sequence>SSRQVVYRTQDNKLQVKDTDYCIDVVHEAFGDKVELTKCIYTANVYEFTATNEIKFKGKCLSVAHGSPANGAALTLDACVSQDYQRWTVDATSQQVRNQATDLCVTAGYAFAQAVAFKTPSGRSVVVVQNENSEDAGFVLETAQGDVKSVVPKGGIRTFYWDP</sequence>
<dbReference type="Gene3D" id="2.80.10.50">
    <property type="match status" value="1"/>
</dbReference>
<dbReference type="Pfam" id="PF00652">
    <property type="entry name" value="Ricin_B_lectin"/>
    <property type="match status" value="1"/>
</dbReference>
<feature type="domain" description="Ricin B lectin" evidence="1">
    <location>
        <begin position="9"/>
        <end position="141"/>
    </location>
</feature>
<name>A0A6A4YYW5_9STRA</name>
<evidence type="ECO:0000313" key="2">
    <source>
        <dbReference type="EMBL" id="KAF0701636.1"/>
    </source>
</evidence>
<dbReference type="CDD" id="cd00161">
    <property type="entry name" value="beta-trefoil_Ricin-like"/>
    <property type="match status" value="1"/>
</dbReference>
<dbReference type="InterPro" id="IPR000772">
    <property type="entry name" value="Ricin_B_lectin"/>
</dbReference>